<comment type="function">
    <text evidence="1 10">Produces ATP from ADP in the presence of a proton gradient across the membrane.</text>
</comment>
<dbReference type="RefSeq" id="WP_013300094.1">
    <property type="nucleotide sequence ID" value="NC_014414.1"/>
</dbReference>
<dbReference type="GO" id="GO:0046933">
    <property type="term" value="F:proton-transporting ATP synthase activity, rotational mechanism"/>
    <property type="evidence" value="ECO:0007669"/>
    <property type="project" value="UniProtKB-UniRule"/>
</dbReference>
<proteinExistence type="inferred from homology"/>
<dbReference type="PANTHER" id="PTHR13822">
    <property type="entry name" value="ATP SYNTHASE DELTA/EPSILON CHAIN"/>
    <property type="match status" value="1"/>
</dbReference>
<dbReference type="InterPro" id="IPR036771">
    <property type="entry name" value="ATPsynth_dsu/esu_N"/>
</dbReference>
<dbReference type="SUPFAM" id="SSF51344">
    <property type="entry name" value="Epsilon subunit of F1F0-ATP synthase N-terminal domain"/>
    <property type="match status" value="1"/>
</dbReference>
<keyword evidence="6 10" id="KW-0406">Ion transport</keyword>
<evidence type="ECO:0000256" key="7">
    <source>
        <dbReference type="ARBA" id="ARBA00023136"/>
    </source>
</evidence>
<accession>E0TFV5</accession>
<sequence>MADLAFSLVSPERELFSGEAAAVTVPGTEGDFQVMAGHAPLMSTLSPGLLQISTNGEAKRFYVRGGFADVTAQGLTILAEIAIPEGELKGDKLGEEKQLAQALQAEENSPEDQLAGHRALAVLSAY</sequence>
<organism evidence="13 14">
    <name type="scientific">Parvularcula bermudensis (strain ATCC BAA-594 / HTCC2503 / KCTC 12087)</name>
    <dbReference type="NCBI Taxonomy" id="314260"/>
    <lineage>
        <taxon>Bacteria</taxon>
        <taxon>Pseudomonadati</taxon>
        <taxon>Pseudomonadota</taxon>
        <taxon>Alphaproteobacteria</taxon>
        <taxon>Parvularculales</taxon>
        <taxon>Parvularculaceae</taxon>
        <taxon>Parvularcula</taxon>
    </lineage>
</organism>
<evidence type="ECO:0000313" key="13">
    <source>
        <dbReference type="EMBL" id="ADM09120.1"/>
    </source>
</evidence>
<dbReference type="Proteomes" id="UP000001302">
    <property type="component" value="Chromosome"/>
</dbReference>
<dbReference type="GO" id="GO:0012505">
    <property type="term" value="C:endomembrane system"/>
    <property type="evidence" value="ECO:0007669"/>
    <property type="project" value="UniProtKB-SubCell"/>
</dbReference>
<dbReference type="CDD" id="cd12152">
    <property type="entry name" value="F1-ATPase_delta"/>
    <property type="match status" value="1"/>
</dbReference>
<comment type="subunit">
    <text evidence="10 11">F-type ATPases have 2 components, CF(1) - the catalytic core - and CF(0) - the membrane proton channel. CF(1) has five subunits: alpha(3), beta(3), gamma(1), delta(1), epsilon(1). CF(0) has three main subunits: a, b and c.</text>
</comment>
<dbReference type="AlphaFoldDB" id="E0TFV5"/>
<dbReference type="HAMAP" id="MF_00530">
    <property type="entry name" value="ATP_synth_epsil_bac"/>
    <property type="match status" value="1"/>
</dbReference>
<evidence type="ECO:0000256" key="2">
    <source>
        <dbReference type="ARBA" id="ARBA00004184"/>
    </source>
</evidence>
<evidence type="ECO:0000256" key="4">
    <source>
        <dbReference type="ARBA" id="ARBA00022448"/>
    </source>
</evidence>
<dbReference type="InterPro" id="IPR020546">
    <property type="entry name" value="ATP_synth_F1_dsu/esu_N"/>
</dbReference>
<dbReference type="OrthoDB" id="9799969at2"/>
<keyword evidence="14" id="KW-1185">Reference proteome</keyword>
<dbReference type="GO" id="GO:0005886">
    <property type="term" value="C:plasma membrane"/>
    <property type="evidence" value="ECO:0007669"/>
    <property type="project" value="UniProtKB-SubCell"/>
</dbReference>
<dbReference type="STRING" id="314260.PB2503_05227"/>
<reference evidence="13 14" key="2">
    <citation type="journal article" date="2011" name="J. Bacteriol.">
        <title>Complete genome sequence of strain HTCC2503T of Parvularcula bermudensis, the type species of the order "Parvularculales" in the class Alphaproteobacteria.</title>
        <authorList>
            <person name="Oh H.M."/>
            <person name="Kang I."/>
            <person name="Vergin K.L."/>
            <person name="Kang D."/>
            <person name="Rhee K.H."/>
            <person name="Giovannoni S.J."/>
            <person name="Cho J.C."/>
        </authorList>
    </citation>
    <scope>NUCLEOTIDE SEQUENCE [LARGE SCALE GENOMIC DNA]</scope>
    <source>
        <strain evidence="14">ATCC BAA-594 / HTCC2503 / KCTC 12087</strain>
    </source>
</reference>
<evidence type="ECO:0000256" key="11">
    <source>
        <dbReference type="RuleBase" id="RU003656"/>
    </source>
</evidence>
<evidence type="ECO:0000256" key="10">
    <source>
        <dbReference type="HAMAP-Rule" id="MF_00530"/>
    </source>
</evidence>
<dbReference type="NCBIfam" id="NF009983">
    <property type="entry name" value="PRK13449.1"/>
    <property type="match status" value="1"/>
</dbReference>
<evidence type="ECO:0000256" key="6">
    <source>
        <dbReference type="ARBA" id="ARBA00023065"/>
    </source>
</evidence>
<dbReference type="NCBIfam" id="TIGR01216">
    <property type="entry name" value="ATP_synt_epsi"/>
    <property type="match status" value="1"/>
</dbReference>
<keyword evidence="10" id="KW-0997">Cell inner membrane</keyword>
<keyword evidence="5 10" id="KW-0375">Hydrogen ion transport</keyword>
<dbReference type="eggNOG" id="COG0355">
    <property type="taxonomic scope" value="Bacteria"/>
</dbReference>
<keyword evidence="8 10" id="KW-0139">CF(1)</keyword>
<evidence type="ECO:0000256" key="3">
    <source>
        <dbReference type="ARBA" id="ARBA00005712"/>
    </source>
</evidence>
<evidence type="ECO:0000256" key="8">
    <source>
        <dbReference type="ARBA" id="ARBA00023196"/>
    </source>
</evidence>
<dbReference type="PANTHER" id="PTHR13822:SF10">
    <property type="entry name" value="ATP SYNTHASE EPSILON CHAIN, CHLOROPLASTIC"/>
    <property type="match status" value="1"/>
</dbReference>
<comment type="similarity">
    <text evidence="3 10 11">Belongs to the ATPase epsilon chain family.</text>
</comment>
<keyword evidence="9 10" id="KW-0066">ATP synthesis</keyword>
<evidence type="ECO:0000256" key="9">
    <source>
        <dbReference type="ARBA" id="ARBA00023310"/>
    </source>
</evidence>
<keyword evidence="7 10" id="KW-0472">Membrane</keyword>
<evidence type="ECO:0000259" key="12">
    <source>
        <dbReference type="Pfam" id="PF02823"/>
    </source>
</evidence>
<dbReference type="EMBL" id="CP002156">
    <property type="protein sequence ID" value="ADM09120.1"/>
    <property type="molecule type" value="Genomic_DNA"/>
</dbReference>
<dbReference type="GO" id="GO:0005524">
    <property type="term" value="F:ATP binding"/>
    <property type="evidence" value="ECO:0007669"/>
    <property type="project" value="UniProtKB-UniRule"/>
</dbReference>
<reference evidence="14" key="1">
    <citation type="submission" date="2010-08" db="EMBL/GenBank/DDBJ databases">
        <title>Genome sequence of Parvularcula bermudensis HTCC2503.</title>
        <authorList>
            <person name="Kang D.-M."/>
            <person name="Oh H.-M."/>
            <person name="Cho J.-C."/>
        </authorList>
    </citation>
    <scope>NUCLEOTIDE SEQUENCE [LARGE SCALE GENOMIC DNA]</scope>
    <source>
        <strain evidence="14">ATCC BAA-594 / HTCC2503 / KCTC 12087</strain>
    </source>
</reference>
<dbReference type="Gene3D" id="2.60.15.10">
    <property type="entry name" value="F0F1 ATP synthase delta/epsilon subunit, N-terminal"/>
    <property type="match status" value="1"/>
</dbReference>
<evidence type="ECO:0000313" key="14">
    <source>
        <dbReference type="Proteomes" id="UP000001302"/>
    </source>
</evidence>
<gene>
    <name evidence="10" type="primary">atpC</name>
    <name evidence="13" type="ordered locus">PB2503_05227</name>
</gene>
<feature type="domain" description="ATP synthase F1 complex delta/epsilon subunit N-terminal" evidence="12">
    <location>
        <begin position="5"/>
        <end position="81"/>
    </location>
</feature>
<dbReference type="GO" id="GO:0045259">
    <property type="term" value="C:proton-transporting ATP synthase complex"/>
    <property type="evidence" value="ECO:0007669"/>
    <property type="project" value="UniProtKB-KW"/>
</dbReference>
<keyword evidence="4 10" id="KW-0813">Transport</keyword>
<comment type="subcellular location">
    <subcellularLocation>
        <location evidence="10">Cell inner membrane</location>
        <topology evidence="10">Peripheral membrane protein</topology>
    </subcellularLocation>
    <subcellularLocation>
        <location evidence="2">Endomembrane system</location>
        <topology evidence="2">Peripheral membrane protein</topology>
    </subcellularLocation>
</comment>
<keyword evidence="10" id="KW-1003">Cell membrane</keyword>
<name>E0TFV5_PARBH</name>
<evidence type="ECO:0000256" key="1">
    <source>
        <dbReference type="ARBA" id="ARBA00003543"/>
    </source>
</evidence>
<dbReference type="InterPro" id="IPR001469">
    <property type="entry name" value="ATP_synth_F1_dsu/esu"/>
</dbReference>
<protein>
    <recommendedName>
        <fullName evidence="10">ATP synthase epsilon chain</fullName>
    </recommendedName>
    <alternativeName>
        <fullName evidence="10">ATP synthase F1 sector epsilon subunit</fullName>
    </alternativeName>
    <alternativeName>
        <fullName evidence="10">F-ATPase epsilon subunit</fullName>
    </alternativeName>
</protein>
<dbReference type="HOGENOM" id="CLU_084338_1_1_5"/>
<dbReference type="KEGG" id="pbr:PB2503_05227"/>
<dbReference type="Pfam" id="PF02823">
    <property type="entry name" value="ATP-synt_DE_N"/>
    <property type="match status" value="1"/>
</dbReference>
<evidence type="ECO:0000256" key="5">
    <source>
        <dbReference type="ARBA" id="ARBA00022781"/>
    </source>
</evidence>